<dbReference type="AlphaFoldDB" id="A0AAV6VNL5"/>
<gene>
    <name evidence="1" type="ORF">JTE90_007237</name>
</gene>
<name>A0AAV6VNL5_9ARAC</name>
<keyword evidence="2" id="KW-1185">Reference proteome</keyword>
<evidence type="ECO:0000313" key="2">
    <source>
        <dbReference type="Proteomes" id="UP000827092"/>
    </source>
</evidence>
<protein>
    <submittedName>
        <fullName evidence="1">Uncharacterized protein</fullName>
    </submittedName>
</protein>
<reference evidence="1 2" key="1">
    <citation type="journal article" date="2022" name="Nat. Ecol. Evol.">
        <title>A masculinizing supergene underlies an exaggerated male reproductive morph in a spider.</title>
        <authorList>
            <person name="Hendrickx F."/>
            <person name="De Corte Z."/>
            <person name="Sonet G."/>
            <person name="Van Belleghem S.M."/>
            <person name="Kostlbacher S."/>
            <person name="Vangestel C."/>
        </authorList>
    </citation>
    <scope>NUCLEOTIDE SEQUENCE [LARGE SCALE GENOMIC DNA]</scope>
    <source>
        <strain evidence="1">W744_W776</strain>
    </source>
</reference>
<dbReference type="EMBL" id="JAFNEN010000054">
    <property type="protein sequence ID" value="KAG8197499.1"/>
    <property type="molecule type" value="Genomic_DNA"/>
</dbReference>
<proteinExistence type="predicted"/>
<accession>A0AAV6VNL5</accession>
<dbReference type="Proteomes" id="UP000827092">
    <property type="component" value="Unassembled WGS sequence"/>
</dbReference>
<sequence length="114" mass="12476">MHSTSRGCIWSIAETDWSPAQVWSIFSPLKVCALCLSSACANSQVAQDLLNGHDCRCLVVVFIHKAQNDFCPTLCLCYGLFLILSSACANPQVAQDLLNGRDCRCLVVVFIHKA</sequence>
<comment type="caution">
    <text evidence="1">The sequence shown here is derived from an EMBL/GenBank/DDBJ whole genome shotgun (WGS) entry which is preliminary data.</text>
</comment>
<evidence type="ECO:0000313" key="1">
    <source>
        <dbReference type="EMBL" id="KAG8197499.1"/>
    </source>
</evidence>
<organism evidence="1 2">
    <name type="scientific">Oedothorax gibbosus</name>
    <dbReference type="NCBI Taxonomy" id="931172"/>
    <lineage>
        <taxon>Eukaryota</taxon>
        <taxon>Metazoa</taxon>
        <taxon>Ecdysozoa</taxon>
        <taxon>Arthropoda</taxon>
        <taxon>Chelicerata</taxon>
        <taxon>Arachnida</taxon>
        <taxon>Araneae</taxon>
        <taxon>Araneomorphae</taxon>
        <taxon>Entelegynae</taxon>
        <taxon>Araneoidea</taxon>
        <taxon>Linyphiidae</taxon>
        <taxon>Erigoninae</taxon>
        <taxon>Oedothorax</taxon>
    </lineage>
</organism>